<comment type="cofactor">
    <cofactor evidence="5">
        <name>Fe(2+)</name>
        <dbReference type="ChEBI" id="CHEBI:29033"/>
    </cofactor>
    <text evidence="5">Binds 1 Fe(2+) ion per subunit.</text>
</comment>
<dbReference type="PANTHER" id="PTHR10543">
    <property type="entry name" value="BETA-CAROTENE DIOXYGENASE"/>
    <property type="match status" value="1"/>
</dbReference>
<organism evidence="6">
    <name type="scientific">Scrippsiella trochoidea</name>
    <name type="common">Dinoflagellate</name>
    <name type="synonym">Glenodinium trochoideum</name>
    <dbReference type="NCBI Taxonomy" id="71861"/>
    <lineage>
        <taxon>Eukaryota</taxon>
        <taxon>Sar</taxon>
        <taxon>Alveolata</taxon>
        <taxon>Dinophyceae</taxon>
        <taxon>Peridiniales</taxon>
        <taxon>Peridiniaceae</taxon>
        <taxon>Scrippsiella</taxon>
    </lineage>
</organism>
<feature type="binding site" evidence="5">
    <location>
        <position position="327"/>
    </location>
    <ligand>
        <name>Fe cation</name>
        <dbReference type="ChEBI" id="CHEBI:24875"/>
        <note>catalytic</note>
    </ligand>
</feature>
<dbReference type="EMBL" id="KR148942">
    <property type="protein sequence ID" value="AMR99691.1"/>
    <property type="molecule type" value="mRNA"/>
</dbReference>
<evidence type="ECO:0000313" key="6">
    <source>
        <dbReference type="EMBL" id="AMR99691.1"/>
    </source>
</evidence>
<evidence type="ECO:0000256" key="5">
    <source>
        <dbReference type="PIRSR" id="PIRSR604294-1"/>
    </source>
</evidence>
<keyword evidence="4 5" id="KW-0408">Iron</keyword>
<reference evidence="6" key="1">
    <citation type="submission" date="2015-04" db="EMBL/GenBank/DDBJ databases">
        <title>Transcriptome sequencing and comparative analysis of Scrippsiella trochoidea.</title>
        <authorList>
            <person name="Deng Y."/>
            <person name="Tang Y."/>
        </authorList>
    </citation>
    <scope>NUCLEOTIDE SEQUENCE</scope>
</reference>
<name>A0A1L2D737_SCRTR</name>
<evidence type="ECO:0000256" key="3">
    <source>
        <dbReference type="ARBA" id="ARBA00023002"/>
    </source>
</evidence>
<protein>
    <submittedName>
        <fullName evidence="6">9-cis-epoxycarotenoid dioxygenase</fullName>
    </submittedName>
</protein>
<evidence type="ECO:0000256" key="1">
    <source>
        <dbReference type="ARBA" id="ARBA00006787"/>
    </source>
</evidence>
<accession>A0A1L2D737</accession>
<evidence type="ECO:0000256" key="4">
    <source>
        <dbReference type="ARBA" id="ARBA00023004"/>
    </source>
</evidence>
<comment type="similarity">
    <text evidence="1">Belongs to the carotenoid oxygenase family.</text>
</comment>
<proteinExistence type="evidence at transcript level"/>
<keyword evidence="6" id="KW-0223">Dioxygenase</keyword>
<keyword evidence="3" id="KW-0560">Oxidoreductase</keyword>
<evidence type="ECO:0000256" key="2">
    <source>
        <dbReference type="ARBA" id="ARBA00022723"/>
    </source>
</evidence>
<dbReference type="GO" id="GO:0010436">
    <property type="term" value="F:carotenoid dioxygenase activity"/>
    <property type="evidence" value="ECO:0007669"/>
    <property type="project" value="TreeGrafter"/>
</dbReference>
<dbReference type="Pfam" id="PF03055">
    <property type="entry name" value="RPE65"/>
    <property type="match status" value="1"/>
</dbReference>
<sequence>MAAARRSRRWRGRRSAALGAVAVAEQQGSAGVAARGDGDYDREAWLAAFQNVEEEVCYTVACEDLPKDLKGTYFRNSPAKFKVGEDQIMHPFDADGMVFAMTFDGSGQVHYRNRFVRTKGYCEELEAGRMIYRNQFSSKPGGWSANILDFRIKNLANTSVMSWGGRLLALWEGGKPYELDGKSLATFGESNLAGALKDGDNFTAHPRYDAANDRLVGFQYQPDPAADQTELTFWEFGRGGFEVLNCVKQTVPGFGFFHDFVVTKNYYVLSYAPTSLSWKALLGVAAGFKSMGEAIEFNGDQPGRILMIPRDGSEPIIVEVDSHFCFHFANGFEDEDGRVIIDMVRVDTLMLGDGSSSSEPLWATADFQTIPKSLLWRYEVSPAGQWSRRQLSDRPLDFPSIAPRLSGRRHRFAYCAAVASTARAGPAQGLAKIDAEEGSASETWMPEPHQFLGESLFVPRCTPDAEAAKEDDGYVVGLLFDGRARRSELLVFDAQSVATGPICRVPLRGQLPHGLHGCWSSDLVPSKESVAAAWSASPLP</sequence>
<dbReference type="GO" id="GO:0016121">
    <property type="term" value="P:carotene catabolic process"/>
    <property type="evidence" value="ECO:0007669"/>
    <property type="project" value="TreeGrafter"/>
</dbReference>
<feature type="binding site" evidence="5">
    <location>
        <position position="205"/>
    </location>
    <ligand>
        <name>Fe cation</name>
        <dbReference type="ChEBI" id="CHEBI:24875"/>
        <note>catalytic</note>
    </ligand>
</feature>
<feature type="binding site" evidence="5">
    <location>
        <position position="516"/>
    </location>
    <ligand>
        <name>Fe cation</name>
        <dbReference type="ChEBI" id="CHEBI:24875"/>
        <note>catalytic</note>
    </ligand>
</feature>
<dbReference type="AlphaFoldDB" id="A0A1L2D737"/>
<dbReference type="PANTHER" id="PTHR10543:SF89">
    <property type="entry name" value="CAROTENOID 9,10(9',10')-CLEAVAGE DIOXYGENASE 1"/>
    <property type="match status" value="1"/>
</dbReference>
<keyword evidence="2 5" id="KW-0479">Metal-binding</keyword>
<dbReference type="InterPro" id="IPR004294">
    <property type="entry name" value="Carotenoid_Oase"/>
</dbReference>
<feature type="binding site" evidence="5">
    <location>
        <position position="258"/>
    </location>
    <ligand>
        <name>Fe cation</name>
        <dbReference type="ChEBI" id="CHEBI:24875"/>
        <note>catalytic</note>
    </ligand>
</feature>
<dbReference type="GO" id="GO:0046872">
    <property type="term" value="F:metal ion binding"/>
    <property type="evidence" value="ECO:0007669"/>
    <property type="project" value="UniProtKB-KW"/>
</dbReference>